<name>C2G457_SPHSI</name>
<proteinExistence type="predicted"/>
<feature type="chain" id="PRO_5002914346" description="Type IX secretion system membrane protein PorP/SprF" evidence="1">
    <location>
        <begin position="23"/>
        <end position="72"/>
    </location>
</feature>
<evidence type="ECO:0008006" key="4">
    <source>
        <dbReference type="Google" id="ProtNLM"/>
    </source>
</evidence>
<dbReference type="Pfam" id="PF11751">
    <property type="entry name" value="PorP_SprF"/>
    <property type="match status" value="1"/>
</dbReference>
<sequence length="72" mass="8312">MKYRKYILLTLTGLVGFCKSYAQQSIQFTQYIFNSMSVNPAYAGYKEEWFAQVGLRSQWTGWEGAPKTGRSQ</sequence>
<dbReference type="InterPro" id="IPR019861">
    <property type="entry name" value="PorP/SprF_Bacteroidetes"/>
</dbReference>
<gene>
    <name evidence="2" type="ORF">HMPREF0765_4343</name>
</gene>
<accession>C2G457</accession>
<dbReference type="HOGENOM" id="CLU_2720304_0_0_10"/>
<feature type="signal peptide" evidence="1">
    <location>
        <begin position="1"/>
        <end position="22"/>
    </location>
</feature>
<evidence type="ECO:0000313" key="2">
    <source>
        <dbReference type="EMBL" id="EEI89975.1"/>
    </source>
</evidence>
<dbReference type="Proteomes" id="UP000006241">
    <property type="component" value="Unassembled WGS sequence"/>
</dbReference>
<evidence type="ECO:0000256" key="1">
    <source>
        <dbReference type="SAM" id="SignalP"/>
    </source>
</evidence>
<protein>
    <recommendedName>
        <fullName evidence="4">Type IX secretion system membrane protein PorP/SprF</fullName>
    </recommendedName>
</protein>
<dbReference type="EMBL" id="ACHB01000096">
    <property type="protein sequence ID" value="EEI89975.1"/>
    <property type="molecule type" value="Genomic_DNA"/>
</dbReference>
<comment type="caution">
    <text evidence="2">The sequence shown here is derived from an EMBL/GenBank/DDBJ whole genome shotgun (WGS) entry which is preliminary data.</text>
</comment>
<keyword evidence="1" id="KW-0732">Signal</keyword>
<reference evidence="2 3" key="1">
    <citation type="submission" date="2009-01" db="EMBL/GenBank/DDBJ databases">
        <authorList>
            <person name="Qin X."/>
            <person name="Bachman B."/>
            <person name="Battles P."/>
            <person name="Bell A."/>
            <person name="Bess C."/>
            <person name="Bickham C."/>
            <person name="Chaboub L."/>
            <person name="Chen D."/>
            <person name="Coyle M."/>
            <person name="Deiros D.R."/>
            <person name="Dinh H."/>
            <person name="Forbes L."/>
            <person name="Fowler G."/>
            <person name="Francisco L."/>
            <person name="Fu Q."/>
            <person name="Gubbala S."/>
            <person name="Hale W."/>
            <person name="Han Y."/>
            <person name="Hemphill L."/>
            <person name="Highlander S.K."/>
            <person name="Hirani K."/>
            <person name="Hogues M."/>
            <person name="Jackson L."/>
            <person name="Jakkamsetti A."/>
            <person name="Javaid M."/>
            <person name="Jiang H."/>
            <person name="Korchina V."/>
            <person name="Kovar C."/>
            <person name="Lara F."/>
            <person name="Lee S."/>
            <person name="Mata R."/>
            <person name="Mathew T."/>
            <person name="Moen C."/>
            <person name="Morales K."/>
            <person name="Munidasa M."/>
            <person name="Nazareth L."/>
            <person name="Ngo R."/>
            <person name="Nguyen L."/>
            <person name="Okwuonu G."/>
            <person name="Ongeri F."/>
            <person name="Patil S."/>
            <person name="Petrosino J."/>
            <person name="Pham C."/>
            <person name="Pham P."/>
            <person name="Pu L.-L."/>
            <person name="Puazo M."/>
            <person name="Raj R."/>
            <person name="Reid J."/>
            <person name="Rouhana J."/>
            <person name="Saada N."/>
            <person name="Shang Y."/>
            <person name="Simmons D."/>
            <person name="Thornton R."/>
            <person name="Warren J."/>
            <person name="Weissenberger G."/>
            <person name="Zhang J."/>
            <person name="Zhang L."/>
            <person name="Zhou C."/>
            <person name="Zhu D."/>
            <person name="Muzny D."/>
            <person name="Worley K."/>
            <person name="Gibbs R."/>
        </authorList>
    </citation>
    <scope>NUCLEOTIDE SEQUENCE [LARGE SCALE GENOMIC DNA]</scope>
    <source>
        <strain evidence="2 3">ATCC 33300</strain>
    </source>
</reference>
<evidence type="ECO:0000313" key="3">
    <source>
        <dbReference type="Proteomes" id="UP000006241"/>
    </source>
</evidence>
<dbReference type="AlphaFoldDB" id="C2G457"/>
<dbReference type="RefSeq" id="WP_003003996.1">
    <property type="nucleotide sequence ID" value="NZ_GG668630.1"/>
</dbReference>
<organism evidence="2 3">
    <name type="scientific">Sphingobacterium spiritivorum ATCC 33300</name>
    <dbReference type="NCBI Taxonomy" id="525372"/>
    <lineage>
        <taxon>Bacteria</taxon>
        <taxon>Pseudomonadati</taxon>
        <taxon>Bacteroidota</taxon>
        <taxon>Sphingobacteriia</taxon>
        <taxon>Sphingobacteriales</taxon>
        <taxon>Sphingobacteriaceae</taxon>
        <taxon>Sphingobacterium</taxon>
    </lineage>
</organism>